<keyword evidence="2" id="KW-0560">Oxidoreductase</keyword>
<dbReference type="RefSeq" id="WP_013032432.1">
    <property type="nucleotide sequence ID" value="NC_013960.1"/>
</dbReference>
<dbReference type="PRINTS" id="PR00420">
    <property type="entry name" value="RNGMNOXGNASE"/>
</dbReference>
<dbReference type="STRING" id="472759.Nhal_1390"/>
<dbReference type="InterPro" id="IPR050816">
    <property type="entry name" value="Flavin-dep_Halogenase_NPB"/>
</dbReference>
<dbReference type="PROSITE" id="PS51257">
    <property type="entry name" value="PROKAR_LIPOPROTEIN"/>
    <property type="match status" value="1"/>
</dbReference>
<dbReference type="AlphaFoldDB" id="D5C0Y4"/>
<reference evidence="3" key="1">
    <citation type="submission" date="2010-04" db="EMBL/GenBank/DDBJ databases">
        <title>Complete genome sequence of Nitrosococcus halophilus Nc4, a salt-adapted, aerobic obligate ammonia-oxidizing sulfur purple bacterium.</title>
        <authorList>
            <consortium name="US DOE Joint Genome Institute"/>
            <person name="Campbell M.A."/>
            <person name="Malfatti S.A."/>
            <person name="Chain P.S.G."/>
            <person name="Heidelberg J.F."/>
            <person name="Ward B.B."/>
            <person name="Klotz M.G."/>
        </authorList>
    </citation>
    <scope>NUCLEOTIDE SEQUENCE [LARGE SCALE GENOMIC DNA]</scope>
    <source>
        <strain evidence="3">Nc4</strain>
    </source>
</reference>
<sequence>MTDNKNCLPLLGEVDVAIVGGGPAGSACALALRTHRLAYRVALVESSFYHATRLGENVSSALLPLLDYLEIKEHFLAQAAYVESFAVQACWGSHIPLLQHSLRHWSGEGYLLDRRCFDAMLAETFHLRGGKLYLSCRVETILPAEDEEGGYLLHLRHQSGKRFALKARFLVDATGRKANIARRLGATSLHYDALIGVSRFFEINPAAPWSKDIVIESAPEGWWYSAPLPENRLVVTWMTDAGLWREQGQDKLNCWESLLKQAPNSDARLRQTAVAADTTLTVRPAHTHILDQTVGKNWLSVGDAAASFDPLSSLGIGFSMHSGCHAARAIVGYLESGEMNSLHHYRDSVKRQFTEYLPTWQHYYRYETRYLHSPFWRARHEQNSFSQALP</sequence>
<dbReference type="Pfam" id="PF01494">
    <property type="entry name" value="FAD_binding_3"/>
    <property type="match status" value="1"/>
</dbReference>
<dbReference type="PANTHER" id="PTHR43747">
    <property type="entry name" value="FAD-BINDING PROTEIN"/>
    <property type="match status" value="1"/>
</dbReference>
<dbReference type="GO" id="GO:0004497">
    <property type="term" value="F:monooxygenase activity"/>
    <property type="evidence" value="ECO:0007669"/>
    <property type="project" value="UniProtKB-KW"/>
</dbReference>
<feature type="domain" description="FAD-binding" evidence="1">
    <location>
        <begin position="13"/>
        <end position="347"/>
    </location>
</feature>
<dbReference type="SUPFAM" id="SSF51905">
    <property type="entry name" value="FAD/NAD(P)-binding domain"/>
    <property type="match status" value="1"/>
</dbReference>
<dbReference type="NCBIfam" id="NF038171">
    <property type="entry name" value="maturase_LodB"/>
    <property type="match status" value="1"/>
</dbReference>
<keyword evidence="3" id="KW-1185">Reference proteome</keyword>
<gene>
    <name evidence="2" type="ordered locus">Nhal_1390</name>
</gene>
<keyword evidence="2" id="KW-0503">Monooxygenase</keyword>
<protein>
    <submittedName>
        <fullName evidence="2">Monooxygenase FAD-binding protein</fullName>
    </submittedName>
</protein>
<evidence type="ECO:0000313" key="3">
    <source>
        <dbReference type="Proteomes" id="UP000001844"/>
    </source>
</evidence>
<evidence type="ECO:0000313" key="2">
    <source>
        <dbReference type="EMBL" id="ADE14541.1"/>
    </source>
</evidence>
<dbReference type="eggNOG" id="COG0644">
    <property type="taxonomic scope" value="Bacteria"/>
</dbReference>
<dbReference type="InterPro" id="IPR002938">
    <property type="entry name" value="FAD-bd"/>
</dbReference>
<dbReference type="EMBL" id="CP001798">
    <property type="protein sequence ID" value="ADE14541.1"/>
    <property type="molecule type" value="Genomic_DNA"/>
</dbReference>
<dbReference type="HOGENOM" id="CLU_024648_6_0_6"/>
<dbReference type="KEGG" id="nhl:Nhal_1390"/>
<dbReference type="Proteomes" id="UP000001844">
    <property type="component" value="Chromosome"/>
</dbReference>
<proteinExistence type="predicted"/>
<dbReference type="GO" id="GO:0071949">
    <property type="term" value="F:FAD binding"/>
    <property type="evidence" value="ECO:0007669"/>
    <property type="project" value="InterPro"/>
</dbReference>
<dbReference type="Gene3D" id="3.30.9.100">
    <property type="match status" value="1"/>
</dbReference>
<dbReference type="PANTHER" id="PTHR43747:SF1">
    <property type="entry name" value="SLR1998 PROTEIN"/>
    <property type="match status" value="1"/>
</dbReference>
<dbReference type="OrthoDB" id="6310849at2"/>
<organism evidence="2 3">
    <name type="scientific">Nitrosococcus halophilus (strain Nc4)</name>
    <dbReference type="NCBI Taxonomy" id="472759"/>
    <lineage>
        <taxon>Bacteria</taxon>
        <taxon>Pseudomonadati</taxon>
        <taxon>Pseudomonadota</taxon>
        <taxon>Gammaproteobacteria</taxon>
        <taxon>Chromatiales</taxon>
        <taxon>Chromatiaceae</taxon>
        <taxon>Nitrosococcus</taxon>
    </lineage>
</organism>
<name>D5C0Y4_NITHN</name>
<dbReference type="Gene3D" id="3.50.50.60">
    <property type="entry name" value="FAD/NAD(P)-binding domain"/>
    <property type="match status" value="1"/>
</dbReference>
<dbReference type="InterPro" id="IPR036188">
    <property type="entry name" value="FAD/NAD-bd_sf"/>
</dbReference>
<evidence type="ECO:0000259" key="1">
    <source>
        <dbReference type="Pfam" id="PF01494"/>
    </source>
</evidence>
<accession>D5C0Y4</accession>